<comment type="caution">
    <text evidence="2">The sequence shown here is derived from an EMBL/GenBank/DDBJ whole genome shotgun (WGS) entry which is preliminary data.</text>
</comment>
<dbReference type="Proteomes" id="UP000233551">
    <property type="component" value="Unassembled WGS sequence"/>
</dbReference>
<evidence type="ECO:0000313" key="2">
    <source>
        <dbReference type="EMBL" id="PKI48237.1"/>
    </source>
</evidence>
<feature type="region of interest" description="Disordered" evidence="1">
    <location>
        <begin position="1"/>
        <end position="61"/>
    </location>
</feature>
<keyword evidence="3" id="KW-1185">Reference proteome</keyword>
<gene>
    <name evidence="2" type="ORF">CRG98_031370</name>
</gene>
<dbReference type="AlphaFoldDB" id="A0A2I0IW56"/>
<organism evidence="2 3">
    <name type="scientific">Punica granatum</name>
    <name type="common">Pomegranate</name>
    <dbReference type="NCBI Taxonomy" id="22663"/>
    <lineage>
        <taxon>Eukaryota</taxon>
        <taxon>Viridiplantae</taxon>
        <taxon>Streptophyta</taxon>
        <taxon>Embryophyta</taxon>
        <taxon>Tracheophyta</taxon>
        <taxon>Spermatophyta</taxon>
        <taxon>Magnoliopsida</taxon>
        <taxon>eudicotyledons</taxon>
        <taxon>Gunneridae</taxon>
        <taxon>Pentapetalae</taxon>
        <taxon>rosids</taxon>
        <taxon>malvids</taxon>
        <taxon>Myrtales</taxon>
        <taxon>Lythraceae</taxon>
        <taxon>Punica</taxon>
    </lineage>
</organism>
<evidence type="ECO:0000313" key="3">
    <source>
        <dbReference type="Proteomes" id="UP000233551"/>
    </source>
</evidence>
<proteinExistence type="predicted"/>
<evidence type="ECO:0000256" key="1">
    <source>
        <dbReference type="SAM" id="MobiDB-lite"/>
    </source>
</evidence>
<reference evidence="2 3" key="1">
    <citation type="submission" date="2017-11" db="EMBL/GenBank/DDBJ databases">
        <title>De-novo sequencing of pomegranate (Punica granatum L.) genome.</title>
        <authorList>
            <person name="Akparov Z."/>
            <person name="Amiraslanov A."/>
            <person name="Hajiyeva S."/>
            <person name="Abbasov M."/>
            <person name="Kaur K."/>
            <person name="Hamwieh A."/>
            <person name="Solovyev V."/>
            <person name="Salamov A."/>
            <person name="Braich B."/>
            <person name="Kosarev P."/>
            <person name="Mahmoud A."/>
            <person name="Hajiyev E."/>
            <person name="Babayeva S."/>
            <person name="Izzatullayeva V."/>
            <person name="Mammadov A."/>
            <person name="Mammadov A."/>
            <person name="Sharifova S."/>
            <person name="Ojaghi J."/>
            <person name="Eynullazada K."/>
            <person name="Bayramov B."/>
            <person name="Abdulazimova A."/>
            <person name="Shahmuradov I."/>
        </authorList>
    </citation>
    <scope>NUCLEOTIDE SEQUENCE [LARGE SCALE GENOMIC DNA]</scope>
    <source>
        <strain evidence="3">cv. AG2017</strain>
        <tissue evidence="2">Leaf</tissue>
    </source>
</reference>
<accession>A0A2I0IW56</accession>
<feature type="compositionally biased region" description="Gly residues" evidence="1">
    <location>
        <begin position="11"/>
        <end position="21"/>
    </location>
</feature>
<sequence length="115" mass="11890">MGNDLDPSGRGSLGHGLGHGTHGQVSRERPVSPLGPPEAGAASSFPERHATKGPNRCGIPSVTQGGSRRLLGLILRKRAECSLTPLGSRAVSSVVSHSILGIECIHIRVPSLDVC</sequence>
<name>A0A2I0IW56_PUNGR</name>
<protein>
    <submittedName>
        <fullName evidence="2">Uncharacterized protein</fullName>
    </submittedName>
</protein>
<dbReference type="EMBL" id="PGOL01002422">
    <property type="protein sequence ID" value="PKI48237.1"/>
    <property type="molecule type" value="Genomic_DNA"/>
</dbReference>